<feature type="disulfide bond" evidence="5">
    <location>
        <begin position="202"/>
        <end position="212"/>
    </location>
</feature>
<reference evidence="8" key="2">
    <citation type="journal article" date="2017" name="Sci. Adv.">
        <title>A tail of two voltages: Proteomic comparison of the three electric organs of the electric eel.</title>
        <authorList>
            <person name="Traeger L.L."/>
            <person name="Sabat G."/>
            <person name="Barrett-Wilt G.A."/>
            <person name="Wells G.B."/>
            <person name="Sussman M.R."/>
        </authorList>
    </citation>
    <scope>NUCLEOTIDE SEQUENCE [LARGE SCALE GENOMIC DNA]</scope>
</reference>
<dbReference type="FunFam" id="3.10.250.10:FF:000006">
    <property type="entry name" value="neurotrypsin isoform X2"/>
    <property type="match status" value="1"/>
</dbReference>
<sequence>MILLSNSLQKFTFVSIPCTNILGVRLVSGPRCSGRVEVGQWGTVCGAYWDMRDAAVVCRELSCGDAVAAVHDAHFGPGAGPVLKGYANCKGSESTLNECFIRRNNAYCKSHAKDAGSLQKFTFVSIPCTNILGVRLVSGPHCSGRVEVLLGKTWTTVCDADFDQQDAEVVCRELGCGPLVEVLGAAAFGRGEGQVWTEELQCRGNESEIYSCETTSPLQHNCSHDNDVGLICSDSVRLVDGGSRCAGRVEVLHRGQWGTVCDAGWDMRDAAVVCRELDCGEAVDAVHNAHFGPGSGPIWMDNVTCSGSESTLKNCRSAGWGKHNCNQTNNVGIICSVRLVSGPRCSGRVEVLHGKTWTTVCDADFDQQDADVVCRELNCGPPVEVLGAAAFGRGEGQVWTEEIHCRGNESQIYSCETTSSLKHNCSHNNDVGLICSDQQGGGLLTVVILKMLE</sequence>
<feature type="domain" description="SRCR" evidence="6">
    <location>
        <begin position="24"/>
        <end position="120"/>
    </location>
</feature>
<feature type="domain" description="SRCR" evidence="6">
    <location>
        <begin position="236"/>
        <end position="336"/>
    </location>
</feature>
<evidence type="ECO:0000256" key="5">
    <source>
        <dbReference type="PROSITE-ProRule" id="PRU00196"/>
    </source>
</evidence>
<feature type="disulfide bond" evidence="5">
    <location>
        <begin position="305"/>
        <end position="315"/>
    </location>
</feature>
<evidence type="ECO:0000313" key="7">
    <source>
        <dbReference type="Ensembl" id="ENSEEEP00000004637.2"/>
    </source>
</evidence>
<dbReference type="Pfam" id="PF00530">
    <property type="entry name" value="SRCR"/>
    <property type="match status" value="4"/>
</dbReference>
<reference evidence="7" key="4">
    <citation type="submission" date="2025-08" db="UniProtKB">
        <authorList>
            <consortium name="Ensembl"/>
        </authorList>
    </citation>
    <scope>IDENTIFICATION</scope>
</reference>
<comment type="caution">
    <text evidence="5">Lacks conserved residue(s) required for the propagation of feature annotation.</text>
</comment>
<dbReference type="AlphaFoldDB" id="A0A4W4DYR4"/>
<gene>
    <name evidence="7" type="primary">CD163</name>
</gene>
<reference evidence="7" key="5">
    <citation type="submission" date="2025-09" db="UniProtKB">
        <authorList>
            <consortium name="Ensembl"/>
        </authorList>
    </citation>
    <scope>IDENTIFICATION</scope>
</reference>
<feature type="disulfide bond" evidence="5">
    <location>
        <begin position="171"/>
        <end position="232"/>
    </location>
</feature>
<evidence type="ECO:0000256" key="4">
    <source>
        <dbReference type="ARBA" id="ARBA00023180"/>
    </source>
</evidence>
<keyword evidence="3 5" id="KW-1015">Disulfide bond</keyword>
<evidence type="ECO:0000313" key="8">
    <source>
        <dbReference type="Proteomes" id="UP000314983"/>
    </source>
</evidence>
<keyword evidence="2" id="KW-0677">Repeat</keyword>
<dbReference type="FunFam" id="3.10.250.10:FF:000002">
    <property type="entry name" value="Scavenger receptor cysteine-rich type 1 protein M130"/>
    <property type="match status" value="2"/>
</dbReference>
<proteinExistence type="predicted"/>
<dbReference type="SUPFAM" id="SSF56487">
    <property type="entry name" value="SRCR-like"/>
    <property type="match status" value="4"/>
</dbReference>
<feature type="disulfide bond" evidence="5">
    <location>
        <begin position="374"/>
        <end position="435"/>
    </location>
</feature>
<evidence type="ECO:0000256" key="1">
    <source>
        <dbReference type="ARBA" id="ARBA00022729"/>
    </source>
</evidence>
<evidence type="ECO:0000256" key="2">
    <source>
        <dbReference type="ARBA" id="ARBA00022737"/>
    </source>
</evidence>
<feature type="disulfide bond" evidence="5">
    <location>
        <begin position="261"/>
        <end position="325"/>
    </location>
</feature>
<reference evidence="7" key="3">
    <citation type="submission" date="2020-05" db="EMBL/GenBank/DDBJ databases">
        <title>Electrophorus electricus (electric eel) genome, fEleEle1, primary haplotype.</title>
        <authorList>
            <person name="Myers G."/>
            <person name="Meyer A."/>
            <person name="Fedrigo O."/>
            <person name="Formenti G."/>
            <person name="Rhie A."/>
            <person name="Tracey A."/>
            <person name="Sims Y."/>
            <person name="Jarvis E.D."/>
        </authorList>
    </citation>
    <scope>NUCLEOTIDE SEQUENCE [LARGE SCALE GENOMIC DNA]</scope>
</reference>
<keyword evidence="1" id="KW-0732">Signal</keyword>
<feature type="disulfide bond" evidence="5">
    <location>
        <begin position="89"/>
        <end position="99"/>
    </location>
</feature>
<organism evidence="7 8">
    <name type="scientific">Electrophorus electricus</name>
    <name type="common">Electric eel</name>
    <name type="synonym">Gymnotus electricus</name>
    <dbReference type="NCBI Taxonomy" id="8005"/>
    <lineage>
        <taxon>Eukaryota</taxon>
        <taxon>Metazoa</taxon>
        <taxon>Chordata</taxon>
        <taxon>Craniata</taxon>
        <taxon>Vertebrata</taxon>
        <taxon>Euteleostomi</taxon>
        <taxon>Actinopterygii</taxon>
        <taxon>Neopterygii</taxon>
        <taxon>Teleostei</taxon>
        <taxon>Ostariophysi</taxon>
        <taxon>Gymnotiformes</taxon>
        <taxon>Gymnotoidei</taxon>
        <taxon>Gymnotidae</taxon>
        <taxon>Electrophorus</taxon>
    </lineage>
</organism>
<dbReference type="OMA" id="YLCNISG"/>
<feature type="disulfide bond" evidence="5">
    <location>
        <begin position="405"/>
        <end position="415"/>
    </location>
</feature>
<keyword evidence="4" id="KW-0325">Glycoprotein</keyword>
<dbReference type="SMART" id="SM00202">
    <property type="entry name" value="SR"/>
    <property type="match status" value="4"/>
</dbReference>
<dbReference type="PANTHER" id="PTHR19331:SF487">
    <property type="entry name" value="SOLUBLE SCAVENGER RECEPTOR CYSTEINE-RICH DOMAIN-CONTAINING PROTEIN SSC5D"/>
    <property type="match status" value="1"/>
</dbReference>
<dbReference type="PANTHER" id="PTHR19331">
    <property type="entry name" value="SCAVENGER RECEPTOR DOMAIN-CONTAINING"/>
    <property type="match status" value="1"/>
</dbReference>
<dbReference type="PROSITE" id="PS50287">
    <property type="entry name" value="SRCR_2"/>
    <property type="match status" value="4"/>
</dbReference>
<keyword evidence="8" id="KW-1185">Reference proteome</keyword>
<feature type="domain" description="SRCR" evidence="6">
    <location>
        <begin position="337"/>
        <end position="436"/>
    </location>
</feature>
<feature type="disulfide bond" evidence="5">
    <location>
        <begin position="158"/>
        <end position="222"/>
    </location>
</feature>
<feature type="domain" description="SRCR" evidence="6">
    <location>
        <begin position="134"/>
        <end position="233"/>
    </location>
</feature>
<dbReference type="Proteomes" id="UP000314983">
    <property type="component" value="Chromosome 7"/>
</dbReference>
<dbReference type="InterPro" id="IPR036772">
    <property type="entry name" value="SRCR-like_dom_sf"/>
</dbReference>
<dbReference type="PRINTS" id="PR00258">
    <property type="entry name" value="SPERACTRCPTR"/>
</dbReference>
<dbReference type="Gene3D" id="3.10.250.10">
    <property type="entry name" value="SRCR-like domain"/>
    <property type="match status" value="4"/>
</dbReference>
<evidence type="ECO:0000259" key="6">
    <source>
        <dbReference type="PROSITE" id="PS50287"/>
    </source>
</evidence>
<dbReference type="InterPro" id="IPR001190">
    <property type="entry name" value="SRCR"/>
</dbReference>
<feature type="disulfide bond" evidence="5">
    <location>
        <begin position="274"/>
        <end position="335"/>
    </location>
</feature>
<dbReference type="FunFam" id="3.10.250.10:FF:000009">
    <property type="entry name" value="WC1"/>
    <property type="match status" value="1"/>
</dbReference>
<feature type="disulfide bond" evidence="5">
    <location>
        <begin position="361"/>
        <end position="425"/>
    </location>
</feature>
<reference evidence="8" key="1">
    <citation type="journal article" date="2014" name="Science">
        <title>Nonhuman genetics. Genomic basis for the convergent evolution of electric organs.</title>
        <authorList>
            <person name="Gallant J.R."/>
            <person name="Traeger L.L."/>
            <person name="Volkening J.D."/>
            <person name="Moffett H."/>
            <person name="Chen P.H."/>
            <person name="Novina C.D."/>
            <person name="Phillips G.N.Jr."/>
            <person name="Anand R."/>
            <person name="Wells G.B."/>
            <person name="Pinch M."/>
            <person name="Guth R."/>
            <person name="Unguez G.A."/>
            <person name="Albert J.S."/>
            <person name="Zakon H.H."/>
            <person name="Samanta M.P."/>
            <person name="Sussman M.R."/>
        </authorList>
    </citation>
    <scope>NUCLEOTIDE SEQUENCE [LARGE SCALE GENOMIC DNA]</scope>
</reference>
<dbReference type="GO" id="GO:0016020">
    <property type="term" value="C:membrane"/>
    <property type="evidence" value="ECO:0007669"/>
    <property type="project" value="InterPro"/>
</dbReference>
<name>A0A4W4DYR4_ELEEL</name>
<evidence type="ECO:0000256" key="3">
    <source>
        <dbReference type="ARBA" id="ARBA00023157"/>
    </source>
</evidence>
<accession>A0A4W4DYR4</accession>
<dbReference type="Ensembl" id="ENSEEET00000004702.2">
    <property type="protein sequence ID" value="ENSEEEP00000004637.2"/>
    <property type="gene ID" value="ENSEEEG00000028786.1"/>
</dbReference>
<protein>
    <recommendedName>
        <fullName evidence="6">SRCR domain-containing protein</fullName>
    </recommendedName>
</protein>
<dbReference type="GeneTree" id="ENSGT00940000163299"/>